<organism evidence="2 3">
    <name type="scientific">Geojedonia litorea</name>
    <dbReference type="NCBI Taxonomy" id="1268269"/>
    <lineage>
        <taxon>Bacteria</taxon>
        <taxon>Pseudomonadati</taxon>
        <taxon>Bacteroidota</taxon>
        <taxon>Flavobacteriia</taxon>
        <taxon>Flavobacteriales</taxon>
        <taxon>Flavobacteriaceae</taxon>
        <taxon>Geojedonia</taxon>
    </lineage>
</organism>
<evidence type="ECO:0000259" key="1">
    <source>
        <dbReference type="SMART" id="SM00849"/>
    </source>
</evidence>
<dbReference type="RefSeq" id="WP_387962099.1">
    <property type="nucleotide sequence ID" value="NZ_JBHSGP010000012.1"/>
</dbReference>
<dbReference type="EMBL" id="JBHSGP010000012">
    <property type="protein sequence ID" value="MFC4721975.1"/>
    <property type="molecule type" value="Genomic_DNA"/>
</dbReference>
<evidence type="ECO:0000313" key="3">
    <source>
        <dbReference type="Proteomes" id="UP001595953"/>
    </source>
</evidence>
<dbReference type="InterPro" id="IPR036866">
    <property type="entry name" value="RibonucZ/Hydroxyglut_hydro"/>
</dbReference>
<accession>A0ABV9N2E1</accession>
<sequence>MKITFLGTGTSQGIPVIGSSHPVCLSTNPKDKRLRVSVLVEWDDYSYVVDCGPDFRQQMLTANCKRIDGILFTHEHADHTAGLDDIRPFFFRQGEIPVYGHKRVLNALTRRFDYIFENHNKYPGAPSVEPIEIKNEPFNLGNLEVIPIDGMHDKLQVFGFRFGEFAYLTDMKNVDSKEIQKLQGVKVLVVNALRDEPHPSHFNLIEALDFINEVKPEKAYLTHISALLGFHDEVQQKLPKNVFLAYDNLQITL</sequence>
<dbReference type="PANTHER" id="PTHR42663">
    <property type="entry name" value="HYDROLASE C777.06C-RELATED-RELATED"/>
    <property type="match status" value="1"/>
</dbReference>
<reference evidence="3" key="1">
    <citation type="journal article" date="2019" name="Int. J. Syst. Evol. Microbiol.">
        <title>The Global Catalogue of Microorganisms (GCM) 10K type strain sequencing project: providing services to taxonomists for standard genome sequencing and annotation.</title>
        <authorList>
            <consortium name="The Broad Institute Genomics Platform"/>
            <consortium name="The Broad Institute Genome Sequencing Center for Infectious Disease"/>
            <person name="Wu L."/>
            <person name="Ma J."/>
        </authorList>
    </citation>
    <scope>NUCLEOTIDE SEQUENCE [LARGE SCALE GENOMIC DNA]</scope>
    <source>
        <strain evidence="3">CCUG 63682</strain>
    </source>
</reference>
<dbReference type="SMART" id="SM00849">
    <property type="entry name" value="Lactamase_B"/>
    <property type="match status" value="1"/>
</dbReference>
<keyword evidence="3" id="KW-1185">Reference proteome</keyword>
<dbReference type="Gene3D" id="3.60.15.10">
    <property type="entry name" value="Ribonuclease Z/Hydroxyacylglutathione hydrolase-like"/>
    <property type="match status" value="1"/>
</dbReference>
<dbReference type="SUPFAM" id="SSF56281">
    <property type="entry name" value="Metallo-hydrolase/oxidoreductase"/>
    <property type="match status" value="1"/>
</dbReference>
<dbReference type="CDD" id="cd16279">
    <property type="entry name" value="metallo-hydrolase-like_MBL-fold"/>
    <property type="match status" value="1"/>
</dbReference>
<proteinExistence type="predicted"/>
<dbReference type="InterPro" id="IPR001279">
    <property type="entry name" value="Metallo-B-lactamas"/>
</dbReference>
<dbReference type="Proteomes" id="UP001595953">
    <property type="component" value="Unassembled WGS sequence"/>
</dbReference>
<dbReference type="Pfam" id="PF12706">
    <property type="entry name" value="Lactamase_B_2"/>
    <property type="match status" value="1"/>
</dbReference>
<name>A0ABV9N2E1_9FLAO</name>
<protein>
    <submittedName>
        <fullName evidence="2">MBL fold metallo-hydrolase</fullName>
    </submittedName>
</protein>
<evidence type="ECO:0000313" key="2">
    <source>
        <dbReference type="EMBL" id="MFC4721975.1"/>
    </source>
</evidence>
<comment type="caution">
    <text evidence="2">The sequence shown here is derived from an EMBL/GenBank/DDBJ whole genome shotgun (WGS) entry which is preliminary data.</text>
</comment>
<gene>
    <name evidence="2" type="ORF">ACFO5O_06565</name>
</gene>
<dbReference type="PANTHER" id="PTHR42663:SF6">
    <property type="entry name" value="HYDROLASE C777.06C-RELATED"/>
    <property type="match status" value="1"/>
</dbReference>
<feature type="domain" description="Metallo-beta-lactamase" evidence="1">
    <location>
        <begin position="34"/>
        <end position="223"/>
    </location>
</feature>